<evidence type="ECO:0000256" key="1">
    <source>
        <dbReference type="SAM" id="SignalP"/>
    </source>
</evidence>
<name>A0A6B0V2T2_IXORI</name>
<proteinExistence type="predicted"/>
<dbReference type="EMBL" id="GIFC01014129">
    <property type="protein sequence ID" value="MXU96212.1"/>
    <property type="molecule type" value="Transcribed_RNA"/>
</dbReference>
<keyword evidence="1" id="KW-0732">Signal</keyword>
<accession>A0A6B0V2T2</accession>
<protein>
    <submittedName>
        <fullName evidence="2">Putative lipocalin</fullName>
    </submittedName>
</protein>
<reference evidence="2" key="1">
    <citation type="submission" date="2019-12" db="EMBL/GenBank/DDBJ databases">
        <title>An insight into the sialome of adult female Ixodes ricinus ticks feeding for 6 days.</title>
        <authorList>
            <person name="Perner J."/>
            <person name="Ribeiro J.M.C."/>
        </authorList>
    </citation>
    <scope>NUCLEOTIDE SEQUENCE</scope>
    <source>
        <strain evidence="2">Semi-engorged</strain>
        <tissue evidence="2">Salivary glands</tissue>
    </source>
</reference>
<feature type="chain" id="PRO_5025693149" evidence="1">
    <location>
        <begin position="18"/>
        <end position="209"/>
    </location>
</feature>
<organism evidence="2">
    <name type="scientific">Ixodes ricinus</name>
    <name type="common">Common tick</name>
    <name type="synonym">Acarus ricinus</name>
    <dbReference type="NCBI Taxonomy" id="34613"/>
    <lineage>
        <taxon>Eukaryota</taxon>
        <taxon>Metazoa</taxon>
        <taxon>Ecdysozoa</taxon>
        <taxon>Arthropoda</taxon>
        <taxon>Chelicerata</taxon>
        <taxon>Arachnida</taxon>
        <taxon>Acari</taxon>
        <taxon>Parasitiformes</taxon>
        <taxon>Ixodida</taxon>
        <taxon>Ixodoidea</taxon>
        <taxon>Ixodidae</taxon>
        <taxon>Ixodinae</taxon>
        <taxon>Ixodes</taxon>
    </lineage>
</organism>
<dbReference type="AlphaFoldDB" id="A0A6B0V2T2"/>
<feature type="signal peptide" evidence="1">
    <location>
        <begin position="1"/>
        <end position="17"/>
    </location>
</feature>
<evidence type="ECO:0000313" key="2">
    <source>
        <dbReference type="EMBL" id="MXU96212.1"/>
    </source>
</evidence>
<sequence length="209" mass="23848">MIAALFLGIQLLGQTQAGQLICDGDFPNATEVMMKLPKTYILQSAFNVETLNCAIQVFYNRTYRSEMYKMYNLIYVYNTGRHQGQALYVRGFENYTIILDTRPETYFPPRRSLQILYSDKESCLVTKNPGSHFPKNDVRRAAKACSASEFFVCPPATSVAATSEPQRHGTSCEERARSAHLYIRRRGELRGVIPDEQPVIRSRVTVTRF</sequence>